<keyword evidence="3" id="KW-1185">Reference proteome</keyword>
<evidence type="ECO:0008006" key="4">
    <source>
        <dbReference type="Google" id="ProtNLM"/>
    </source>
</evidence>
<accession>A0ABR1WTN1</accession>
<dbReference type="GeneID" id="92085933"/>
<reference evidence="2 3" key="1">
    <citation type="submission" date="2023-01" db="EMBL/GenBank/DDBJ databases">
        <title>Analysis of 21 Apiospora genomes using comparative genomics revels a genus with tremendous synthesis potential of carbohydrate active enzymes and secondary metabolites.</title>
        <authorList>
            <person name="Sorensen T."/>
        </authorList>
    </citation>
    <scope>NUCLEOTIDE SEQUENCE [LARGE SCALE GENOMIC DNA]</scope>
    <source>
        <strain evidence="2 3">CBS 135458</strain>
    </source>
</reference>
<feature type="region of interest" description="Disordered" evidence="1">
    <location>
        <begin position="75"/>
        <end position="138"/>
    </location>
</feature>
<dbReference type="Proteomes" id="UP001480595">
    <property type="component" value="Unassembled WGS sequence"/>
</dbReference>
<gene>
    <name evidence="2" type="ORF">PG994_001461</name>
</gene>
<name>A0ABR1WTN1_9PEZI</name>
<evidence type="ECO:0000313" key="2">
    <source>
        <dbReference type="EMBL" id="KAK8086487.1"/>
    </source>
</evidence>
<protein>
    <recommendedName>
        <fullName evidence="4">C2H2-type domain-containing protein</fullName>
    </recommendedName>
</protein>
<dbReference type="RefSeq" id="XP_066721011.1">
    <property type="nucleotide sequence ID" value="XM_066852870.1"/>
</dbReference>
<evidence type="ECO:0000313" key="3">
    <source>
        <dbReference type="Proteomes" id="UP001480595"/>
    </source>
</evidence>
<dbReference type="EMBL" id="JAQQWL010000002">
    <property type="protein sequence ID" value="KAK8086487.1"/>
    <property type="molecule type" value="Genomic_DNA"/>
</dbReference>
<organism evidence="2 3">
    <name type="scientific">Apiospora phragmitis</name>
    <dbReference type="NCBI Taxonomy" id="2905665"/>
    <lineage>
        <taxon>Eukaryota</taxon>
        <taxon>Fungi</taxon>
        <taxon>Dikarya</taxon>
        <taxon>Ascomycota</taxon>
        <taxon>Pezizomycotina</taxon>
        <taxon>Sordariomycetes</taxon>
        <taxon>Xylariomycetidae</taxon>
        <taxon>Amphisphaeriales</taxon>
        <taxon>Apiosporaceae</taxon>
        <taxon>Apiospora</taxon>
    </lineage>
</organism>
<evidence type="ECO:0000256" key="1">
    <source>
        <dbReference type="SAM" id="MobiDB-lite"/>
    </source>
</evidence>
<sequence length="245" mass="27529">MSDYPWNIEFGDDLNINLDYGNADLPEDHQVSPSVESSSLNYGDNGFQYPVDLNIFNSIEPLVCQTNYPPPGDYGGNMWLQGHSQPQWPPEPPLQPTVNPWSIHYMEGGQSSPPRPPRASRNTPDLHREDRSPCPFSPTFSRRSSGHLHRFPCCECTFKKSNDLKRHSSTVHGEQNDVSKRYRCSCGYSNACKDNYLRHHTGGKRQRATCNKVTEHVSLRNASSVTAARMTALPWCICSMSLGAS</sequence>
<proteinExistence type="predicted"/>
<comment type="caution">
    <text evidence="2">The sequence shown here is derived from an EMBL/GenBank/DDBJ whole genome shotgun (WGS) entry which is preliminary data.</text>
</comment>